<dbReference type="Pfam" id="PF14255">
    <property type="entry name" value="Zn_ribbon_21"/>
    <property type="match status" value="1"/>
</dbReference>
<dbReference type="OrthoDB" id="9814566at2"/>
<organism evidence="1 2">
    <name type="scientific">Persicimonas caeni</name>
    <dbReference type="NCBI Taxonomy" id="2292766"/>
    <lineage>
        <taxon>Bacteria</taxon>
        <taxon>Deltaproteobacteria</taxon>
        <taxon>Bradymonadales</taxon>
        <taxon>Bradymonadaceae</taxon>
        <taxon>Persicimonas</taxon>
    </lineage>
</organism>
<reference evidence="1 2" key="1">
    <citation type="submission" date="2019-06" db="EMBL/GenBank/DDBJ databases">
        <title>Persicimonas caeni gen. nov., sp. nov., a predatory bacterium isolated from solar saltern.</title>
        <authorList>
            <person name="Wang S."/>
        </authorList>
    </citation>
    <scope>NUCLEOTIDE SEQUENCE [LARGE SCALE GENOMIC DNA]</scope>
    <source>
        <strain evidence="1 2">YN101</strain>
    </source>
</reference>
<dbReference type="InterPro" id="IPR025990">
    <property type="entry name" value="zinc_ribbon_bacterial"/>
</dbReference>
<gene>
    <name evidence="1" type="ORF">FIV42_00860</name>
</gene>
<evidence type="ECO:0000313" key="1">
    <source>
        <dbReference type="EMBL" id="QDG49334.1"/>
    </source>
</evidence>
<name>A0A4Y6PLY3_PERCE</name>
<proteinExistence type="predicted"/>
<dbReference type="Proteomes" id="UP000315995">
    <property type="component" value="Chromosome"/>
</dbReference>
<sequence length="59" mass="6896">MQTTLTVQCPWCFERLELWVDPYTAGEFVRDCDVCCRPWRVFVARDASGRLQVNVQRSG</sequence>
<protein>
    <submittedName>
        <fullName evidence="1">CPXCG motif-containing cysteine-rich protein</fullName>
    </submittedName>
</protein>
<evidence type="ECO:0000313" key="2">
    <source>
        <dbReference type="Proteomes" id="UP000315995"/>
    </source>
</evidence>
<accession>A0A5B8XXZ3</accession>
<dbReference type="AlphaFoldDB" id="A0A4Y6PLY3"/>
<dbReference type="EMBL" id="CP041186">
    <property type="protein sequence ID" value="QDG49334.1"/>
    <property type="molecule type" value="Genomic_DNA"/>
</dbReference>
<accession>A0A4Y6PLY3</accession>
<keyword evidence="2" id="KW-1185">Reference proteome</keyword>
<dbReference type="RefSeq" id="WP_141195833.1">
    <property type="nucleotide sequence ID" value="NZ_CP041186.1"/>
</dbReference>